<evidence type="ECO:0000256" key="1">
    <source>
        <dbReference type="ARBA" id="ARBA00022649"/>
    </source>
</evidence>
<reference evidence="2" key="1">
    <citation type="submission" date="2018-06" db="EMBL/GenBank/DDBJ databases">
        <authorList>
            <person name="Zhirakovskaya E."/>
        </authorList>
    </citation>
    <scope>NUCLEOTIDE SEQUENCE</scope>
</reference>
<accession>A0A3B1BWI6</accession>
<dbReference type="PANTHER" id="PTHR40588:SF1">
    <property type="entry name" value="MRNA INTERFERASE TOXIN YAFQ"/>
    <property type="match status" value="1"/>
</dbReference>
<dbReference type="InterPro" id="IPR035093">
    <property type="entry name" value="RelE/ParE_toxin_dom_sf"/>
</dbReference>
<dbReference type="EMBL" id="UOGA01000048">
    <property type="protein sequence ID" value="VAX15848.1"/>
    <property type="molecule type" value="Genomic_DNA"/>
</dbReference>
<organism evidence="2">
    <name type="scientific">hydrothermal vent metagenome</name>
    <dbReference type="NCBI Taxonomy" id="652676"/>
    <lineage>
        <taxon>unclassified sequences</taxon>
        <taxon>metagenomes</taxon>
        <taxon>ecological metagenomes</taxon>
    </lineage>
</organism>
<dbReference type="Pfam" id="PF15738">
    <property type="entry name" value="YafQ_toxin"/>
    <property type="match status" value="1"/>
</dbReference>
<gene>
    <name evidence="2" type="ORF">MNBD_NITROSPINAE04-778</name>
</gene>
<dbReference type="InterPro" id="IPR007712">
    <property type="entry name" value="RelE/ParE_toxin"/>
</dbReference>
<keyword evidence="1" id="KW-1277">Toxin-antitoxin system</keyword>
<dbReference type="NCBIfam" id="TIGR02385">
    <property type="entry name" value="RelE_StbE"/>
    <property type="match status" value="1"/>
</dbReference>
<name>A0A3B1BWI6_9ZZZZ</name>
<dbReference type="Gene3D" id="3.30.2310.20">
    <property type="entry name" value="RelE-like"/>
    <property type="match status" value="1"/>
</dbReference>
<dbReference type="AlphaFoldDB" id="A0A3B1BWI6"/>
<dbReference type="SUPFAM" id="SSF143011">
    <property type="entry name" value="RelE-like"/>
    <property type="match status" value="1"/>
</dbReference>
<proteinExistence type="predicted"/>
<sequence length="82" mass="9528">MRQIARSSRFKSDLKNIARSGKFNADELFAVMELLCKDAPLNKKYRNHQLTGEWNGCRELHLKSDCLLIYRLTSGCLELVRI</sequence>
<evidence type="ECO:0008006" key="3">
    <source>
        <dbReference type="Google" id="ProtNLM"/>
    </source>
</evidence>
<evidence type="ECO:0000313" key="2">
    <source>
        <dbReference type="EMBL" id="VAX15848.1"/>
    </source>
</evidence>
<dbReference type="PIRSF" id="PIRSF006156">
    <property type="entry name" value="YafQ"/>
    <property type="match status" value="1"/>
</dbReference>
<feature type="non-terminal residue" evidence="2">
    <location>
        <position position="82"/>
    </location>
</feature>
<dbReference type="GO" id="GO:0004521">
    <property type="term" value="F:RNA endonuclease activity"/>
    <property type="evidence" value="ECO:0007669"/>
    <property type="project" value="TreeGrafter"/>
</dbReference>
<dbReference type="InterPro" id="IPR004386">
    <property type="entry name" value="Toxin_YafQ-like"/>
</dbReference>
<protein>
    <recommendedName>
        <fullName evidence="3">mRNA interferase YafQ</fullName>
    </recommendedName>
</protein>
<dbReference type="PANTHER" id="PTHR40588">
    <property type="entry name" value="MRNA INTERFERASE TOXIN YAFQ"/>
    <property type="match status" value="1"/>
</dbReference>
<dbReference type="GO" id="GO:0006415">
    <property type="term" value="P:translational termination"/>
    <property type="evidence" value="ECO:0007669"/>
    <property type="project" value="TreeGrafter"/>
</dbReference>
<dbReference type="GO" id="GO:0006402">
    <property type="term" value="P:mRNA catabolic process"/>
    <property type="evidence" value="ECO:0007669"/>
    <property type="project" value="TreeGrafter"/>
</dbReference>